<dbReference type="AlphaFoldDB" id="G5A4W1"/>
<dbReference type="RefSeq" id="XP_009534571.1">
    <property type="nucleotide sequence ID" value="XM_009536276.1"/>
</dbReference>
<protein>
    <submittedName>
        <fullName evidence="1">Uncharacterized protein</fullName>
    </submittedName>
</protein>
<reference evidence="1 2" key="1">
    <citation type="journal article" date="2006" name="Science">
        <title>Phytophthora genome sequences uncover evolutionary origins and mechanisms of pathogenesis.</title>
        <authorList>
            <person name="Tyler B.M."/>
            <person name="Tripathy S."/>
            <person name="Zhang X."/>
            <person name="Dehal P."/>
            <person name="Jiang R.H."/>
            <person name="Aerts A."/>
            <person name="Arredondo F.D."/>
            <person name="Baxter L."/>
            <person name="Bensasson D."/>
            <person name="Beynon J.L."/>
            <person name="Chapman J."/>
            <person name="Damasceno C.M."/>
            <person name="Dorrance A.E."/>
            <person name="Dou D."/>
            <person name="Dickerman A.W."/>
            <person name="Dubchak I.L."/>
            <person name="Garbelotto M."/>
            <person name="Gijzen M."/>
            <person name="Gordon S.G."/>
            <person name="Govers F."/>
            <person name="Grunwald N.J."/>
            <person name="Huang W."/>
            <person name="Ivors K.L."/>
            <person name="Jones R.W."/>
            <person name="Kamoun S."/>
            <person name="Krampis K."/>
            <person name="Lamour K.H."/>
            <person name="Lee M.K."/>
            <person name="McDonald W.H."/>
            <person name="Medina M."/>
            <person name="Meijer H.J."/>
            <person name="Nordberg E.K."/>
            <person name="Maclean D.J."/>
            <person name="Ospina-Giraldo M.D."/>
            <person name="Morris P.F."/>
            <person name="Phuntumart V."/>
            <person name="Putnam N.H."/>
            <person name="Rash S."/>
            <person name="Rose J.K."/>
            <person name="Sakihama Y."/>
            <person name="Salamov A.A."/>
            <person name="Savidor A."/>
            <person name="Scheuring C.F."/>
            <person name="Smith B.M."/>
            <person name="Sobral B.W."/>
            <person name="Terry A."/>
            <person name="Torto-Alalibo T.A."/>
            <person name="Win J."/>
            <person name="Xu Z."/>
            <person name="Zhang H."/>
            <person name="Grigoriev I.V."/>
            <person name="Rokhsar D.S."/>
            <person name="Boore J.L."/>
        </authorList>
    </citation>
    <scope>NUCLEOTIDE SEQUENCE [LARGE SCALE GENOMIC DNA]</scope>
    <source>
        <strain evidence="1 2">P6497</strain>
    </source>
</reference>
<dbReference type="GeneID" id="20642515"/>
<dbReference type="Proteomes" id="UP000002640">
    <property type="component" value="Unassembled WGS sequence"/>
</dbReference>
<gene>
    <name evidence="1" type="ORF">PHYSODRAFT_305142</name>
</gene>
<evidence type="ECO:0000313" key="2">
    <source>
        <dbReference type="Proteomes" id="UP000002640"/>
    </source>
</evidence>
<dbReference type="KEGG" id="psoj:PHYSODRAFT_305142"/>
<proteinExistence type="predicted"/>
<dbReference type="InParanoid" id="G5A4W1"/>
<name>G5A4W1_PHYSP</name>
<accession>G5A4W1</accession>
<sequence length="155" mass="17727">MYARFADRNDDPISPRVPGNYSVQSPFGLPKGNISRARYAYCWPTPLPRLTNHASELLPACGNGHPGRNLLHHCGRRGRGDDQEPACRFESHLSRVDDEERVFSLSSLKSLKSAFGKKWTKVTEALKKKITTPSEAYRKKVEKKMLRDENNFIRR</sequence>
<dbReference type="SMR" id="G5A4W1"/>
<keyword evidence="2" id="KW-1185">Reference proteome</keyword>
<dbReference type="EMBL" id="JH159159">
    <property type="protein sequence ID" value="EGZ09710.1"/>
    <property type="molecule type" value="Genomic_DNA"/>
</dbReference>
<evidence type="ECO:0000313" key="1">
    <source>
        <dbReference type="EMBL" id="EGZ09710.1"/>
    </source>
</evidence>
<organism evidence="1 2">
    <name type="scientific">Phytophthora sojae (strain P6497)</name>
    <name type="common">Soybean stem and root rot agent</name>
    <name type="synonym">Phytophthora megasperma f. sp. glycines</name>
    <dbReference type="NCBI Taxonomy" id="1094619"/>
    <lineage>
        <taxon>Eukaryota</taxon>
        <taxon>Sar</taxon>
        <taxon>Stramenopiles</taxon>
        <taxon>Oomycota</taxon>
        <taxon>Peronosporomycetes</taxon>
        <taxon>Peronosporales</taxon>
        <taxon>Peronosporaceae</taxon>
        <taxon>Phytophthora</taxon>
    </lineage>
</organism>